<feature type="transmembrane region" description="Helical" evidence="9">
    <location>
        <begin position="373"/>
        <end position="395"/>
    </location>
</feature>
<evidence type="ECO:0000256" key="7">
    <source>
        <dbReference type="ARBA" id="ARBA00023136"/>
    </source>
</evidence>
<dbReference type="SUPFAM" id="SSF161093">
    <property type="entry name" value="MgtE membrane domain-like"/>
    <property type="match status" value="1"/>
</dbReference>
<dbReference type="GO" id="GO:0015095">
    <property type="term" value="F:magnesium ion transmembrane transporter activity"/>
    <property type="evidence" value="ECO:0007669"/>
    <property type="project" value="UniProtKB-UniRule"/>
</dbReference>
<feature type="transmembrane region" description="Helical" evidence="9">
    <location>
        <begin position="434"/>
        <end position="456"/>
    </location>
</feature>
<proteinExistence type="inferred from homology"/>
<sequence>METNNSKEIESHQDIDFEVVFLEMRNLLNNNEYDMFREAFLDLHTYEQSEFFLTLTEGEREKLYHFLSPKEVSDFFDSFELEPDEYEELFSEMDARYAAQVVGLMQYDNAVDILNELPKEMAATYLPLMNREDREEIRSLMDYEEDTAGGIMTTEFVSIDSEMTVRQAMEHLKKVAPNSETIYYLFVTDPRNKLVGIISLRDLIVAEDDAYIGDIMKERVISVRVSDDQEEVANIVRDYDFLAVPVVDFQNHLVGIITADDIMDVIHEEAEEDYYKLAGMSEEGSPQDGNALQSAKKRLPWLIGLTFMGMITATMLSTFEETLQKVAILGAFIPIIGGMAGNAGTQSLAVAVRGLSTGEIKDQSLIKLALKDIFTGMITGLVCGVLLFGIISILFGQPMLGVIVSVSLFVAMTVATLSGTFIPMGMAKLGIDPAVASGPFITTSNDIISLVIYFSLANALMSALV</sequence>
<evidence type="ECO:0000256" key="6">
    <source>
        <dbReference type="ARBA" id="ARBA00022989"/>
    </source>
</evidence>
<comment type="subunit">
    <text evidence="9">Homodimer.</text>
</comment>
<keyword evidence="3 9" id="KW-0813">Transport</keyword>
<protein>
    <recommendedName>
        <fullName evidence="9">Magnesium transporter MgtE</fullName>
    </recommendedName>
</protein>
<evidence type="ECO:0000259" key="10">
    <source>
        <dbReference type="PROSITE" id="PS51371"/>
    </source>
</evidence>
<dbReference type="Gene3D" id="3.10.580.10">
    <property type="entry name" value="CBS-domain"/>
    <property type="match status" value="1"/>
</dbReference>
<evidence type="ECO:0000256" key="5">
    <source>
        <dbReference type="ARBA" id="ARBA00022842"/>
    </source>
</evidence>
<reference evidence="11 12" key="1">
    <citation type="submission" date="2020-07" db="EMBL/GenBank/DDBJ databases">
        <authorList>
            <person name="Criscuolo A."/>
        </authorList>
    </citation>
    <scope>NUCLEOTIDE SEQUENCE [LARGE SCALE GENOMIC DNA]</scope>
    <source>
        <strain evidence="12">CIP 111030</strain>
    </source>
</reference>
<dbReference type="InterPro" id="IPR036739">
    <property type="entry name" value="SLC41_membr_dom_sf"/>
</dbReference>
<dbReference type="SMART" id="SM00116">
    <property type="entry name" value="CBS"/>
    <property type="match status" value="2"/>
</dbReference>
<evidence type="ECO:0000256" key="2">
    <source>
        <dbReference type="ARBA" id="ARBA00009749"/>
    </source>
</evidence>
<evidence type="ECO:0000256" key="3">
    <source>
        <dbReference type="ARBA" id="ARBA00022448"/>
    </source>
</evidence>
<feature type="domain" description="CBS" evidence="10">
    <location>
        <begin position="152"/>
        <end position="215"/>
    </location>
</feature>
<evidence type="ECO:0000256" key="8">
    <source>
        <dbReference type="PROSITE-ProRule" id="PRU00703"/>
    </source>
</evidence>
<keyword evidence="5 9" id="KW-0460">Magnesium</keyword>
<dbReference type="Pfam" id="PF01769">
    <property type="entry name" value="MgtE"/>
    <property type="match status" value="1"/>
</dbReference>
<dbReference type="Proteomes" id="UP000521032">
    <property type="component" value="Unassembled WGS sequence"/>
</dbReference>
<name>A0A6V7R807_9BACL</name>
<dbReference type="Pfam" id="PF03448">
    <property type="entry name" value="MgtE_N"/>
    <property type="match status" value="1"/>
</dbReference>
<dbReference type="GO" id="GO:0005886">
    <property type="term" value="C:plasma membrane"/>
    <property type="evidence" value="ECO:0007669"/>
    <property type="project" value="UniProtKB-SubCell"/>
</dbReference>
<keyword evidence="8" id="KW-0129">CBS domain</keyword>
<dbReference type="Gene3D" id="1.25.60.10">
    <property type="entry name" value="MgtE N-terminal domain-like"/>
    <property type="match status" value="1"/>
</dbReference>
<comment type="function">
    <text evidence="9">Acts as a magnesium transporter.</text>
</comment>
<evidence type="ECO:0000256" key="1">
    <source>
        <dbReference type="ARBA" id="ARBA00004141"/>
    </source>
</evidence>
<gene>
    <name evidence="11" type="primary">mgtE_1</name>
    <name evidence="11" type="ORF">JEOSCH030_00501</name>
</gene>
<dbReference type="EMBL" id="CAJEWE010000006">
    <property type="protein sequence ID" value="CAD2072942.1"/>
    <property type="molecule type" value="Genomic_DNA"/>
</dbReference>
<dbReference type="InterPro" id="IPR038076">
    <property type="entry name" value="MgtE_N_sf"/>
</dbReference>
<keyword evidence="6 9" id="KW-1133">Transmembrane helix</keyword>
<dbReference type="CDD" id="cd04606">
    <property type="entry name" value="CBS_pair_Mg_transporter"/>
    <property type="match status" value="1"/>
</dbReference>
<keyword evidence="7 9" id="KW-0472">Membrane</keyword>
<dbReference type="SUPFAM" id="SSF158791">
    <property type="entry name" value="MgtE N-terminal domain-like"/>
    <property type="match status" value="1"/>
</dbReference>
<keyword evidence="4 9" id="KW-0812">Transmembrane</keyword>
<dbReference type="AlphaFoldDB" id="A0A6V7R807"/>
<comment type="subcellular location">
    <subcellularLocation>
        <location evidence="9">Cell membrane</location>
        <topology evidence="9">Multi-pass membrane protein</topology>
    </subcellularLocation>
    <subcellularLocation>
        <location evidence="1">Membrane</location>
        <topology evidence="1">Multi-pass membrane protein</topology>
    </subcellularLocation>
</comment>
<dbReference type="Gene3D" id="1.10.357.20">
    <property type="entry name" value="SLC41 divalent cation transporters, integral membrane domain"/>
    <property type="match status" value="1"/>
</dbReference>
<dbReference type="PROSITE" id="PS51371">
    <property type="entry name" value="CBS"/>
    <property type="match status" value="2"/>
</dbReference>
<dbReference type="InterPro" id="IPR000644">
    <property type="entry name" value="CBS_dom"/>
</dbReference>
<keyword evidence="9" id="KW-1003">Cell membrane</keyword>
<dbReference type="PANTHER" id="PTHR43773">
    <property type="entry name" value="MAGNESIUM TRANSPORTER MGTE"/>
    <property type="match status" value="1"/>
</dbReference>
<dbReference type="NCBIfam" id="TIGR00400">
    <property type="entry name" value="mgtE"/>
    <property type="match status" value="1"/>
</dbReference>
<dbReference type="InterPro" id="IPR046342">
    <property type="entry name" value="CBS_dom_sf"/>
</dbReference>
<dbReference type="SMART" id="SM00924">
    <property type="entry name" value="MgtE_N"/>
    <property type="match status" value="1"/>
</dbReference>
<dbReference type="InterPro" id="IPR006667">
    <property type="entry name" value="SLC41_membr_dom"/>
</dbReference>
<evidence type="ECO:0000313" key="11">
    <source>
        <dbReference type="EMBL" id="CAD2072942.1"/>
    </source>
</evidence>
<dbReference type="InterPro" id="IPR006669">
    <property type="entry name" value="MgtE_transporter"/>
</dbReference>
<feature type="transmembrane region" description="Helical" evidence="9">
    <location>
        <begin position="299"/>
        <end position="319"/>
    </location>
</feature>
<dbReference type="SUPFAM" id="SSF54631">
    <property type="entry name" value="CBS-domain pair"/>
    <property type="match status" value="1"/>
</dbReference>
<dbReference type="GO" id="GO:0046872">
    <property type="term" value="F:metal ion binding"/>
    <property type="evidence" value="ECO:0007669"/>
    <property type="project" value="UniProtKB-KW"/>
</dbReference>
<feature type="transmembrane region" description="Helical" evidence="9">
    <location>
        <begin position="401"/>
        <end position="422"/>
    </location>
</feature>
<dbReference type="Pfam" id="PF00571">
    <property type="entry name" value="CBS"/>
    <property type="match status" value="2"/>
</dbReference>
<comment type="similarity">
    <text evidence="2 9">Belongs to the SLC41A transporter family.</text>
</comment>
<dbReference type="PANTHER" id="PTHR43773:SF1">
    <property type="entry name" value="MAGNESIUM TRANSPORTER MGTE"/>
    <property type="match status" value="1"/>
</dbReference>
<organism evidence="11 12">
    <name type="scientific">Phocicoccus schoeneichii</name>
    <dbReference type="NCBI Taxonomy" id="1812261"/>
    <lineage>
        <taxon>Bacteria</taxon>
        <taxon>Bacillati</taxon>
        <taxon>Bacillota</taxon>
        <taxon>Bacilli</taxon>
        <taxon>Bacillales</taxon>
        <taxon>Salinicoccaceae</taxon>
        <taxon>Phocicoccus</taxon>
    </lineage>
</organism>
<comment type="caution">
    <text evidence="11">The sequence shown here is derived from an EMBL/GenBank/DDBJ whole genome shotgun (WGS) entry which is preliminary data.</text>
</comment>
<evidence type="ECO:0000256" key="9">
    <source>
        <dbReference type="RuleBase" id="RU362011"/>
    </source>
</evidence>
<evidence type="ECO:0000313" key="12">
    <source>
        <dbReference type="Proteomes" id="UP000521032"/>
    </source>
</evidence>
<accession>A0A6V7R807</accession>
<feature type="domain" description="CBS" evidence="10">
    <location>
        <begin position="216"/>
        <end position="272"/>
    </location>
</feature>
<feature type="transmembrane region" description="Helical" evidence="9">
    <location>
        <begin position="331"/>
        <end position="352"/>
    </location>
</feature>
<evidence type="ECO:0000256" key="4">
    <source>
        <dbReference type="ARBA" id="ARBA00022692"/>
    </source>
</evidence>
<dbReference type="RefSeq" id="WP_186085552.1">
    <property type="nucleotide sequence ID" value="NZ_BMDB01000001.1"/>
</dbReference>
<keyword evidence="9" id="KW-0479">Metal-binding</keyword>
<keyword evidence="12" id="KW-1185">Reference proteome</keyword>
<dbReference type="InterPro" id="IPR006668">
    <property type="entry name" value="Mg_transptr_MgtE_intracell_dom"/>
</dbReference>